<comment type="caution">
    <text evidence="3">The sequence shown here is derived from an EMBL/GenBank/DDBJ whole genome shotgun (WGS) entry which is preliminary data.</text>
</comment>
<dbReference type="Proteomes" id="UP000499080">
    <property type="component" value="Unassembled WGS sequence"/>
</dbReference>
<proteinExistence type="predicted"/>
<organism evidence="3 4">
    <name type="scientific">Araneus ventricosus</name>
    <name type="common">Orbweaver spider</name>
    <name type="synonym">Epeira ventricosa</name>
    <dbReference type="NCBI Taxonomy" id="182803"/>
    <lineage>
        <taxon>Eukaryota</taxon>
        <taxon>Metazoa</taxon>
        <taxon>Ecdysozoa</taxon>
        <taxon>Arthropoda</taxon>
        <taxon>Chelicerata</taxon>
        <taxon>Arachnida</taxon>
        <taxon>Araneae</taxon>
        <taxon>Araneomorphae</taxon>
        <taxon>Entelegynae</taxon>
        <taxon>Araneoidea</taxon>
        <taxon>Araneidae</taxon>
        <taxon>Araneus</taxon>
    </lineage>
</organism>
<gene>
    <name evidence="2" type="ORF">AVEN_137308_1</name>
    <name evidence="3" type="ORF">AVEN_180745_1</name>
</gene>
<name>A0A4Y2CIJ9_ARAVE</name>
<sequence>MRTYVEETCSEHRITYLYRSSINLTLLSRGDFFLQAPLKPGYFGRLRNELDSSNLGGHLPPTSPPAFKAQRNELCLARIIGAPTAHYLLSDLRNSPPLKRSQPSQTGLRRR</sequence>
<evidence type="ECO:0000313" key="2">
    <source>
        <dbReference type="EMBL" id="GBM03724.1"/>
    </source>
</evidence>
<reference evidence="3 4" key="1">
    <citation type="journal article" date="2019" name="Sci. Rep.">
        <title>Orb-weaving spider Araneus ventricosus genome elucidates the spidroin gene catalogue.</title>
        <authorList>
            <person name="Kono N."/>
            <person name="Nakamura H."/>
            <person name="Ohtoshi R."/>
            <person name="Moran D.A.P."/>
            <person name="Shinohara A."/>
            <person name="Yoshida Y."/>
            <person name="Fujiwara M."/>
            <person name="Mori M."/>
            <person name="Tomita M."/>
            <person name="Arakawa K."/>
        </authorList>
    </citation>
    <scope>NUCLEOTIDE SEQUENCE [LARGE SCALE GENOMIC DNA]</scope>
</reference>
<dbReference type="AlphaFoldDB" id="A0A4Y2CIJ9"/>
<dbReference type="EMBL" id="BGPR01086523">
    <property type="protein sequence ID" value="GBM03724.1"/>
    <property type="molecule type" value="Genomic_DNA"/>
</dbReference>
<feature type="region of interest" description="Disordered" evidence="1">
    <location>
        <begin position="91"/>
        <end position="111"/>
    </location>
</feature>
<keyword evidence="4" id="KW-1185">Reference proteome</keyword>
<evidence type="ECO:0000256" key="1">
    <source>
        <dbReference type="SAM" id="MobiDB-lite"/>
    </source>
</evidence>
<feature type="compositionally biased region" description="Polar residues" evidence="1">
    <location>
        <begin position="101"/>
        <end position="111"/>
    </location>
</feature>
<protein>
    <submittedName>
        <fullName evidence="3">Uncharacterized protein</fullName>
    </submittedName>
</protein>
<evidence type="ECO:0000313" key="4">
    <source>
        <dbReference type="Proteomes" id="UP000499080"/>
    </source>
</evidence>
<evidence type="ECO:0000313" key="3">
    <source>
        <dbReference type="EMBL" id="GBM03736.1"/>
    </source>
</evidence>
<accession>A0A4Y2CIJ9</accession>
<dbReference type="EMBL" id="BGPR01086526">
    <property type="protein sequence ID" value="GBM03736.1"/>
    <property type="molecule type" value="Genomic_DNA"/>
</dbReference>